<evidence type="ECO:0000313" key="3">
    <source>
        <dbReference type="Proteomes" id="UP000271624"/>
    </source>
</evidence>
<proteinExistence type="predicted"/>
<keyword evidence="1" id="KW-0472">Membrane</keyword>
<dbReference type="RefSeq" id="WP_127079692.1">
    <property type="nucleotide sequence ID" value="NZ_RSCL01000002.1"/>
</dbReference>
<accession>A0A3S1ATU8</accession>
<feature type="transmembrane region" description="Helical" evidence="1">
    <location>
        <begin position="20"/>
        <end position="39"/>
    </location>
</feature>
<reference evidence="2" key="2">
    <citation type="journal article" date="2019" name="Genome Biol. Evol.">
        <title>Day and night: Metabolic profiles and evolutionary relationships of six axenic non-marine cyanobacteria.</title>
        <authorList>
            <person name="Will S.E."/>
            <person name="Henke P."/>
            <person name="Boedeker C."/>
            <person name="Huang S."/>
            <person name="Brinkmann H."/>
            <person name="Rohde M."/>
            <person name="Jarek M."/>
            <person name="Friedl T."/>
            <person name="Seufert S."/>
            <person name="Schumacher M."/>
            <person name="Overmann J."/>
            <person name="Neumann-Schaal M."/>
            <person name="Petersen J."/>
        </authorList>
    </citation>
    <scope>NUCLEOTIDE SEQUENCE [LARGE SCALE GENOMIC DNA]</scope>
    <source>
        <strain evidence="2">PCC 7102</strain>
    </source>
</reference>
<dbReference type="EMBL" id="RSCL01000002">
    <property type="protein sequence ID" value="RUT09087.1"/>
    <property type="molecule type" value="Genomic_DNA"/>
</dbReference>
<evidence type="ECO:0000313" key="2">
    <source>
        <dbReference type="EMBL" id="RUT09087.1"/>
    </source>
</evidence>
<comment type="caution">
    <text evidence="2">The sequence shown here is derived from an EMBL/GenBank/DDBJ whole genome shotgun (WGS) entry which is preliminary data.</text>
</comment>
<keyword evidence="1" id="KW-0812">Transmembrane</keyword>
<protein>
    <submittedName>
        <fullName evidence="2">Uncharacterized protein</fullName>
    </submittedName>
</protein>
<keyword evidence="3" id="KW-1185">Reference proteome</keyword>
<dbReference type="OrthoDB" id="570330at2"/>
<evidence type="ECO:0000256" key="1">
    <source>
        <dbReference type="SAM" id="Phobius"/>
    </source>
</evidence>
<dbReference type="AlphaFoldDB" id="A0A3S1ATU8"/>
<reference evidence="2" key="1">
    <citation type="submission" date="2018-12" db="EMBL/GenBank/DDBJ databases">
        <authorList>
            <person name="Will S."/>
            <person name="Neumann-Schaal M."/>
            <person name="Henke P."/>
        </authorList>
    </citation>
    <scope>NUCLEOTIDE SEQUENCE</scope>
    <source>
        <strain evidence="2">PCC 7102</strain>
    </source>
</reference>
<dbReference type="Proteomes" id="UP000271624">
    <property type="component" value="Unassembled WGS sequence"/>
</dbReference>
<keyword evidence="1" id="KW-1133">Transmembrane helix</keyword>
<feature type="transmembrane region" description="Helical" evidence="1">
    <location>
        <begin position="60"/>
        <end position="82"/>
    </location>
</feature>
<gene>
    <name evidence="2" type="ORF">DSM106972_011400</name>
</gene>
<organism evidence="2 3">
    <name type="scientific">Dulcicalothrix desertica PCC 7102</name>
    <dbReference type="NCBI Taxonomy" id="232991"/>
    <lineage>
        <taxon>Bacteria</taxon>
        <taxon>Bacillati</taxon>
        <taxon>Cyanobacteriota</taxon>
        <taxon>Cyanophyceae</taxon>
        <taxon>Nostocales</taxon>
        <taxon>Calotrichaceae</taxon>
        <taxon>Dulcicalothrix</taxon>
    </lineage>
</organism>
<name>A0A3S1ATU8_9CYAN</name>
<sequence>MANSPFGAPSPQLPTLIPGARAWVNAVGLILLLLAWQYVLTEIYEHIILLINWRHVPVRVWYVLLLLALLSPIAVVAFAHHWMHRILDNFFPETKLPDTETVPGTFPGIMSWWQGLFGWVAKLISSAIAYTTLALFLTDNALSYYFLRFFTDGWNVWRVVPIIIQIIIAAFLYQFEYAVNQRLIAAARR</sequence>
<feature type="transmembrane region" description="Helical" evidence="1">
    <location>
        <begin position="159"/>
        <end position="179"/>
    </location>
</feature>